<feature type="compositionally biased region" description="Polar residues" evidence="2">
    <location>
        <begin position="126"/>
        <end position="138"/>
    </location>
</feature>
<feature type="transmembrane region" description="Helical" evidence="3">
    <location>
        <begin position="81"/>
        <end position="103"/>
    </location>
</feature>
<feature type="compositionally biased region" description="Pro residues" evidence="2">
    <location>
        <begin position="192"/>
        <end position="206"/>
    </location>
</feature>
<name>A0ABS3E258_9GAMM</name>
<dbReference type="Pfam" id="PF04375">
    <property type="entry name" value="HemX"/>
    <property type="match status" value="1"/>
</dbReference>
<dbReference type="EMBL" id="JAEKJR010000001">
    <property type="protein sequence ID" value="MBN8429355.1"/>
    <property type="molecule type" value="Genomic_DNA"/>
</dbReference>
<feature type="compositionally biased region" description="Low complexity" evidence="2">
    <location>
        <begin position="163"/>
        <end position="174"/>
    </location>
</feature>
<feature type="region of interest" description="Disordered" evidence="2">
    <location>
        <begin position="126"/>
        <end position="209"/>
    </location>
</feature>
<dbReference type="InterPro" id="IPR007470">
    <property type="entry name" value="HemX"/>
</dbReference>
<keyword evidence="3" id="KW-1133">Transmembrane helix</keyword>
<dbReference type="RefSeq" id="WP_206997952.1">
    <property type="nucleotide sequence ID" value="NZ_JAEKJR010000001.1"/>
</dbReference>
<evidence type="ECO:0000256" key="2">
    <source>
        <dbReference type="SAM" id="MobiDB-lite"/>
    </source>
</evidence>
<feature type="compositionally biased region" description="Basic and acidic residues" evidence="2">
    <location>
        <begin position="15"/>
        <end position="30"/>
    </location>
</feature>
<sequence length="513" mass="56378">MSDKKAPPPATPDNSGDKKASDKDTDKGTAKDVPVVTRKAEPQSNFAKAAQTGGKSGSKPGEKPSPGSAKKPRPSAKKKRGWGWFWLLLIVLIAIAVAAWYLVPGVRQQVGQHLQALPVVGKHFSASASNPTQATRTTPKPDAAPTNLEGSPDTTSVREPQRDTGTADNDTGNTQSAPQPPVPEQPMLQPGEAPPTPPSSTSPVPPQDHSAQLIGELRQQLSQQNQQLSQQSQTIQQLQQQLAGLQRNVTAQGARLSQLGNASREDWKLAEADYLLRLANQRLMLEQDSRAALGLLKEVDTIVRRVDLPDLYGVRQQLARDITALKLVENVDREGLYLRLRALEEQMVKLNIQPQFDLAKRDAAAAQAQADNTDVGEEHFRSSWDNFVNFLKGSVRIRDGAVDPVLLSPQSETRFRQSLRLNMEQAELAVLRADDTVYKDSLNHARQLLLDYGVENPQREVILRELQELSEETIKTELPNLSASQSALRNYIERMHKVSSGQMDDDINGGDSQ</sequence>
<evidence type="ECO:0000313" key="4">
    <source>
        <dbReference type="EMBL" id="MBN8429355.1"/>
    </source>
</evidence>
<evidence type="ECO:0000313" key="5">
    <source>
        <dbReference type="Proteomes" id="UP000664293"/>
    </source>
</evidence>
<dbReference type="PANTHER" id="PTHR38043:SF1">
    <property type="entry name" value="PROTEIN HEMX"/>
    <property type="match status" value="1"/>
</dbReference>
<evidence type="ECO:0000256" key="3">
    <source>
        <dbReference type="SAM" id="Phobius"/>
    </source>
</evidence>
<proteinExistence type="predicted"/>
<reference evidence="4 5" key="1">
    <citation type="submission" date="2020-12" db="EMBL/GenBank/DDBJ databases">
        <title>Oil enriched cultivation method for isolating marine PHA-producing bacteria.</title>
        <authorList>
            <person name="Zheng W."/>
            <person name="Yu S."/>
            <person name="Huang Y."/>
        </authorList>
    </citation>
    <scope>NUCLEOTIDE SEQUENCE [LARGE SCALE GENOMIC DNA]</scope>
    <source>
        <strain evidence="4 5">SN0-2</strain>
    </source>
</reference>
<comment type="caution">
    <text evidence="4">The sequence shown here is derived from an EMBL/GenBank/DDBJ whole genome shotgun (WGS) entry which is preliminary data.</text>
</comment>
<keyword evidence="3" id="KW-0472">Membrane</keyword>
<gene>
    <name evidence="4" type="ORF">JF535_00695</name>
</gene>
<evidence type="ECO:0000256" key="1">
    <source>
        <dbReference type="SAM" id="Coils"/>
    </source>
</evidence>
<feature type="region of interest" description="Disordered" evidence="2">
    <location>
        <begin position="1"/>
        <end position="77"/>
    </location>
</feature>
<feature type="coiled-coil region" evidence="1">
    <location>
        <begin position="214"/>
        <end position="255"/>
    </location>
</feature>
<keyword evidence="5" id="KW-1185">Reference proteome</keyword>
<keyword evidence="3" id="KW-0812">Transmembrane</keyword>
<organism evidence="4 5">
    <name type="scientific">Microbulbifer salipaludis</name>
    <dbReference type="NCBI Taxonomy" id="187980"/>
    <lineage>
        <taxon>Bacteria</taxon>
        <taxon>Pseudomonadati</taxon>
        <taxon>Pseudomonadota</taxon>
        <taxon>Gammaproteobacteria</taxon>
        <taxon>Cellvibrionales</taxon>
        <taxon>Microbulbiferaceae</taxon>
        <taxon>Microbulbifer</taxon>
    </lineage>
</organism>
<dbReference type="Proteomes" id="UP000664293">
    <property type="component" value="Unassembled WGS sequence"/>
</dbReference>
<dbReference type="PANTHER" id="PTHR38043">
    <property type="entry name" value="PROTEIN HEMX"/>
    <property type="match status" value="1"/>
</dbReference>
<accession>A0ABS3E258</accession>
<keyword evidence="1" id="KW-0175">Coiled coil</keyword>
<feature type="compositionally biased region" description="Polar residues" evidence="2">
    <location>
        <begin position="148"/>
        <end position="158"/>
    </location>
</feature>
<protein>
    <submittedName>
        <fullName evidence="4">Uroporphyrinogen-III C-methyltransferase</fullName>
    </submittedName>
</protein>